<proteinExistence type="predicted"/>
<dbReference type="Proteomes" id="UP000054279">
    <property type="component" value="Unassembled WGS sequence"/>
</dbReference>
<organism evidence="1 2">
    <name type="scientific">Sphaerobolus stellatus (strain SS14)</name>
    <dbReference type="NCBI Taxonomy" id="990650"/>
    <lineage>
        <taxon>Eukaryota</taxon>
        <taxon>Fungi</taxon>
        <taxon>Dikarya</taxon>
        <taxon>Basidiomycota</taxon>
        <taxon>Agaricomycotina</taxon>
        <taxon>Agaricomycetes</taxon>
        <taxon>Phallomycetidae</taxon>
        <taxon>Geastrales</taxon>
        <taxon>Sphaerobolaceae</taxon>
        <taxon>Sphaerobolus</taxon>
    </lineage>
</organism>
<reference evidence="1 2" key="1">
    <citation type="submission" date="2014-06" db="EMBL/GenBank/DDBJ databases">
        <title>Evolutionary Origins and Diversification of the Mycorrhizal Mutualists.</title>
        <authorList>
            <consortium name="DOE Joint Genome Institute"/>
            <consortium name="Mycorrhizal Genomics Consortium"/>
            <person name="Kohler A."/>
            <person name="Kuo A."/>
            <person name="Nagy L.G."/>
            <person name="Floudas D."/>
            <person name="Copeland A."/>
            <person name="Barry K.W."/>
            <person name="Cichocki N."/>
            <person name="Veneault-Fourrey C."/>
            <person name="LaButti K."/>
            <person name="Lindquist E.A."/>
            <person name="Lipzen A."/>
            <person name="Lundell T."/>
            <person name="Morin E."/>
            <person name="Murat C."/>
            <person name="Riley R."/>
            <person name="Ohm R."/>
            <person name="Sun H."/>
            <person name="Tunlid A."/>
            <person name="Henrissat B."/>
            <person name="Grigoriev I.V."/>
            <person name="Hibbett D.S."/>
            <person name="Martin F."/>
        </authorList>
    </citation>
    <scope>NUCLEOTIDE SEQUENCE [LARGE SCALE GENOMIC DNA]</scope>
    <source>
        <strain evidence="1 2">SS14</strain>
    </source>
</reference>
<keyword evidence="2" id="KW-1185">Reference proteome</keyword>
<name>A0A0C9URF9_SPHS4</name>
<dbReference type="EMBL" id="KN837111">
    <property type="protein sequence ID" value="KIJ45453.1"/>
    <property type="molecule type" value="Genomic_DNA"/>
</dbReference>
<gene>
    <name evidence="1" type="ORF">M422DRAFT_250764</name>
</gene>
<sequence length="270" mass="30205">MYIRTALLSDLQSKILPPFCDSPICVSLIDPASQDDSSIITSDNQTATHSSVDQFTVPSPVNPITIDLSLIENPTRPYWTCLAVKPKEPVPTHGLMKIEALHLELKQAQSELIKEPPESREKYEAERTEKEAQKWEALAKQQEKEAGARAGEVERAKKVMTEVYDALLHSYKKKDQLKDISYAFGLDHLGTIEELKTWIQAHMSSTPDLQNDKCFVGLFAKRKTGAQKRGKGRLGWLVLIMNQKTGMMKGVRVTPATTMTPTVSITLHCT</sequence>
<dbReference type="AlphaFoldDB" id="A0A0C9URF9"/>
<evidence type="ECO:0000313" key="1">
    <source>
        <dbReference type="EMBL" id="KIJ45453.1"/>
    </source>
</evidence>
<protein>
    <submittedName>
        <fullName evidence="1">Unplaced genomic scaffold SPHSTscaffold_36, whole genome shotgun sequence</fullName>
    </submittedName>
</protein>
<evidence type="ECO:0000313" key="2">
    <source>
        <dbReference type="Proteomes" id="UP000054279"/>
    </source>
</evidence>
<dbReference type="HOGENOM" id="CLU_1031222_0_0_1"/>
<accession>A0A0C9URF9</accession>